<dbReference type="STRING" id="39029.BSR42_08240"/>
<protein>
    <recommendedName>
        <fullName evidence="5">Translocation and assembly module TamB C-terminal domain-containing protein</fullName>
    </recommendedName>
</protein>
<dbReference type="InParanoid" id="A0A0J6WVU9"/>
<evidence type="ECO:0000259" key="5">
    <source>
        <dbReference type="Pfam" id="PF04357"/>
    </source>
</evidence>
<evidence type="ECO:0000256" key="2">
    <source>
        <dbReference type="ARBA" id="ARBA00022692"/>
    </source>
</evidence>
<dbReference type="PANTHER" id="PTHR30441:SF4">
    <property type="entry name" value="PROTEIN ASMA"/>
    <property type="match status" value="1"/>
</dbReference>
<evidence type="ECO:0000256" key="3">
    <source>
        <dbReference type="ARBA" id="ARBA00022989"/>
    </source>
</evidence>
<dbReference type="InterPro" id="IPR052894">
    <property type="entry name" value="AsmA-related"/>
</dbReference>
<dbReference type="PATRIC" id="fig|1122219.3.peg.836"/>
<dbReference type="RefSeq" id="WP_048514061.1">
    <property type="nucleotide sequence ID" value="NZ_FUXD01000018.1"/>
</dbReference>
<sequence>MKKNWIALCMIVFILSAFLALWMERPVLMQKMTDTVTTTINDKLNGTMAFSGMDISLTGCVTLSDPVVKDNQGRIVLTGQEILVHVNPWKALQALGDAKLMTAVDSIDAEKPVLHIWENKSDNTWNIASLVKPSTDKTDSGFRAAVRIHGGTVRAALADGTVIVGSDCSGSADFSSYPEVAVTADMMVDQKRLTASGRYTSSRNFNVIVNGEAVKAVYASGFLPDSVDVALHDGDVTNIKVRVSQSQQGLTLSGQADIEHGSVTAYGYDIEGLQGHVDVSTDDITLTDVEGAVNGQSFKADGIIKTNTLTPVFNLHIKAPHIELSALPQLSLPVSGTIGIQGTIWGTVDDISGKGTVTVPSLNYDGMTITDGSIDLSYVDHIINIESASGHAADGMITASGDYNTDTGEYAVQAQAQQVRLEQLPKMPAAVLGSVSATIQAEGNANTNLIAAKGRASASGLSYNGIEADQADFDFAYDSDVVTVMNLKASVAGGTIQGGGTYNIETNVPDISFTAEKLPMDMFSSYISVPMSGTVSAAGHITGASLTWDLLVNASSGSVKGMPFDSIDGTLRGTGGHIDIPALYWRYVDGQHTVKGSIDLDRRMIDLNINTDHMRIERLLPAAGKEDIPLTGWIDNRVTLSGSLDNPSADGSFHLTKGSYSGYLYKSISADYHLDNGTVYISNGDISSYNASLSVHGSVGQTLDLYINGNQLDIARIMPSNKLPRSGLIDINAHVGGTMDSPTAFGSLNAAALNINHMALTEIHGDFGYYDGIIRLTDLRLKQNGGAYDGNILFNTANQRIMGRASVSSGDIAGILQIVGAPVQNISGRIDGNIVVDGTTDNPRAGITGQITQAVLDGQAFEPADIDAQFEDGVVKINKLVLKTGDSLLAAKGTYALHGPVHMQVAARNFPARILTSVFGMEKAVVDAPIDFAAELSGTGDDLTADISAQLNGGMINGVTFTSAYGLANVHDGIIHVNQAYISRDSYKASASGTIPVSALSGGRTEESMDVTLKLDHAGLDALTFLTPLVKSAQGGIEGDLKLTGTLAAPVLKGSLGVQNGIIQFQKVRYPLNNVNGTLHFNGSDMTISVSGTMDKKGKKNPGSVSIQADAGWDGRQLSHYDGTIDMDHLLIDCDYFKGPLTGHLALSKEDYAPKISGIAEISDTVLDIPLALTSASEPPDVELDFTVSLGEKVRLYNPVLYDLMINGSANFKGTAAHPRPSGRFEASRGTIHYLDTNFKISKAKADFSLMDSFLPVMDVEGQTRIGQYSVLLTLRGPADNMNMILRSNPPLTKPQIVSLITLRNSGKQQSSSLNEEDVDKLIGSGIRMTLNSMGITQELEKVLSLDMLTVTNGSLNLNDKNTDINQNYYNIEMGKYLFTDFMVTAAFGLNHDDNRFGAQYDLSSKFSLNAWKSDESSFIGGSYKYSFY</sequence>
<keyword evidence="4" id="KW-0472">Membrane</keyword>
<keyword evidence="3" id="KW-1133">Transmembrane helix</keyword>
<evidence type="ECO:0000256" key="4">
    <source>
        <dbReference type="ARBA" id="ARBA00023136"/>
    </source>
</evidence>
<accession>A0A0J6WVU9</accession>
<reference evidence="6 7" key="1">
    <citation type="submission" date="2015-06" db="EMBL/GenBank/DDBJ databases">
        <title>Draft genome sequence of beer spoilage bacterium Megasphaera cerevisiae type strain 20462.</title>
        <authorList>
            <person name="Kutumbaka K."/>
            <person name="Pasmowitz J."/>
            <person name="Mategko J."/>
            <person name="Reyes D."/>
            <person name="Friedrich A."/>
            <person name="Han S."/>
            <person name="Martens-Habbena W."/>
            <person name="Neal-McKinney J."/>
            <person name="Janagama H.K."/>
            <person name="Nadala C."/>
            <person name="Samadpour M."/>
        </authorList>
    </citation>
    <scope>NUCLEOTIDE SEQUENCE [LARGE SCALE GENOMIC DNA]</scope>
    <source>
        <strain evidence="6 7">DSM 20462</strain>
    </source>
</reference>
<name>A0A0J6WVU9_9FIRM</name>
<dbReference type="Pfam" id="PF04357">
    <property type="entry name" value="TamB"/>
    <property type="match status" value="1"/>
</dbReference>
<dbReference type="InterPro" id="IPR007452">
    <property type="entry name" value="TamB_C"/>
</dbReference>
<dbReference type="PANTHER" id="PTHR30441">
    <property type="entry name" value="DUF748 DOMAIN-CONTAINING PROTEIN"/>
    <property type="match status" value="1"/>
</dbReference>
<dbReference type="GO" id="GO:0009306">
    <property type="term" value="P:protein secretion"/>
    <property type="evidence" value="ECO:0007669"/>
    <property type="project" value="InterPro"/>
</dbReference>
<gene>
    <name evidence="6" type="ORF">AB840_06690</name>
</gene>
<comment type="subcellular location">
    <subcellularLocation>
        <location evidence="1">Membrane</location>
        <topology evidence="1">Single-pass membrane protein</topology>
    </subcellularLocation>
</comment>
<dbReference type="EMBL" id="LEKT01000017">
    <property type="protein sequence ID" value="KMO86699.1"/>
    <property type="molecule type" value="Genomic_DNA"/>
</dbReference>
<dbReference type="OrthoDB" id="3034030at2"/>
<dbReference type="Proteomes" id="UP000036503">
    <property type="component" value="Unassembled WGS sequence"/>
</dbReference>
<evidence type="ECO:0000256" key="1">
    <source>
        <dbReference type="ARBA" id="ARBA00004167"/>
    </source>
</evidence>
<feature type="domain" description="Translocation and assembly module TamB C-terminal" evidence="5">
    <location>
        <begin position="1182"/>
        <end position="1411"/>
    </location>
</feature>
<keyword evidence="2" id="KW-0812">Transmembrane</keyword>
<dbReference type="GO" id="GO:0005886">
    <property type="term" value="C:plasma membrane"/>
    <property type="evidence" value="ECO:0007669"/>
    <property type="project" value="InterPro"/>
</dbReference>
<evidence type="ECO:0000313" key="7">
    <source>
        <dbReference type="Proteomes" id="UP000036503"/>
    </source>
</evidence>
<dbReference type="GO" id="GO:0090313">
    <property type="term" value="P:regulation of protein targeting to membrane"/>
    <property type="evidence" value="ECO:0007669"/>
    <property type="project" value="TreeGrafter"/>
</dbReference>
<proteinExistence type="predicted"/>
<organism evidence="6 7">
    <name type="scientific">Megasphaera cerevisiae DSM 20462</name>
    <dbReference type="NCBI Taxonomy" id="1122219"/>
    <lineage>
        <taxon>Bacteria</taxon>
        <taxon>Bacillati</taxon>
        <taxon>Bacillota</taxon>
        <taxon>Negativicutes</taxon>
        <taxon>Veillonellales</taxon>
        <taxon>Veillonellaceae</taxon>
        <taxon>Megasphaera</taxon>
    </lineage>
</organism>
<keyword evidence="7" id="KW-1185">Reference proteome</keyword>
<comment type="caution">
    <text evidence="6">The sequence shown here is derived from an EMBL/GenBank/DDBJ whole genome shotgun (WGS) entry which is preliminary data.</text>
</comment>
<evidence type="ECO:0000313" key="6">
    <source>
        <dbReference type="EMBL" id="KMO86699.1"/>
    </source>
</evidence>